<dbReference type="SUPFAM" id="SSF53187">
    <property type="entry name" value="Zn-dependent exopeptidases"/>
    <property type="match status" value="1"/>
</dbReference>
<evidence type="ECO:0000256" key="8">
    <source>
        <dbReference type="ARBA" id="ARBA00022833"/>
    </source>
</evidence>
<sequence length="484" mass="56026">MKKTILFVTTFCLVFFPLEAQDYWNTEIISVEKDQETVEKLTEMDLDLLMEWNNRVYIIVGFNDFLKLQKENIPYTLETFNFSPYKQKEVSLQGGINGRFHSYAELERDLLALQDSYSHIARVIDLGDSLEGRNIYALKISDNVYQDEQEAELFFVGCHHAREWISVEVSFLLGKYLVENYATNSQIKDLVDQCEIWIVPLLNPDGLEYSIHFYRYWRKNRRDNGDGSFGVDPNRNYSYNWGLDDEGSSPFPSSVVYRGLSPFSEPETQIIRDLFAERNFQAVISYHSYSQVILYPWGYTNQPTTEDQLLDQIAADMSGLIQSVNGNIYEYGQGGADLYLTNGGMIDWTFGTYNIPSYTLELPPIDQAHGGFFNAEEDIQPIFNENLPAMLYLIDWSVQNFSSGINPSRRRERRSGPIANMKDKNQYGREARARREDKDTTQNSKLKTNEPKTSGVKNKTIDIGNKAINVRKYSPMFIKEHKRK</sequence>
<dbReference type="InterPro" id="IPR057247">
    <property type="entry name" value="CARBOXYPEPT_ZN_2"/>
</dbReference>
<name>A0A0F9S1M0_9ZZZZ</name>
<protein>
    <recommendedName>
        <fullName evidence="11">Peptidase M14 domain-containing protein</fullName>
    </recommendedName>
</protein>
<dbReference type="PANTHER" id="PTHR11705:SF143">
    <property type="entry name" value="SLL0236 PROTEIN"/>
    <property type="match status" value="1"/>
</dbReference>
<keyword evidence="8" id="KW-0862">Zinc</keyword>
<keyword evidence="5" id="KW-0479">Metal-binding</keyword>
<dbReference type="InterPro" id="IPR033810">
    <property type="entry name" value="Carboxypeptidase_T"/>
</dbReference>
<evidence type="ECO:0000256" key="5">
    <source>
        <dbReference type="ARBA" id="ARBA00022723"/>
    </source>
</evidence>
<keyword evidence="4" id="KW-0645">Protease</keyword>
<reference evidence="12" key="1">
    <citation type="journal article" date="2015" name="Nature">
        <title>Complex archaea that bridge the gap between prokaryotes and eukaryotes.</title>
        <authorList>
            <person name="Spang A."/>
            <person name="Saw J.H."/>
            <person name="Jorgensen S.L."/>
            <person name="Zaremba-Niedzwiedzka K."/>
            <person name="Martijn J."/>
            <person name="Lind A.E."/>
            <person name="van Eijk R."/>
            <person name="Schleper C."/>
            <person name="Guy L."/>
            <person name="Ettema T.J."/>
        </authorList>
    </citation>
    <scope>NUCLEOTIDE SEQUENCE</scope>
</reference>
<dbReference type="PROSITE" id="PS00133">
    <property type="entry name" value="CARBOXYPEPT_ZN_2"/>
    <property type="match status" value="1"/>
</dbReference>
<evidence type="ECO:0000259" key="11">
    <source>
        <dbReference type="PROSITE" id="PS52035"/>
    </source>
</evidence>
<dbReference type="PRINTS" id="PR00765">
    <property type="entry name" value="CRBOXYPTASEA"/>
</dbReference>
<keyword evidence="9" id="KW-0482">Metalloprotease</keyword>
<dbReference type="AlphaFoldDB" id="A0A0F9S1M0"/>
<feature type="region of interest" description="Disordered" evidence="10">
    <location>
        <begin position="404"/>
        <end position="460"/>
    </location>
</feature>
<organism evidence="12">
    <name type="scientific">marine sediment metagenome</name>
    <dbReference type="NCBI Taxonomy" id="412755"/>
    <lineage>
        <taxon>unclassified sequences</taxon>
        <taxon>metagenomes</taxon>
        <taxon>ecological metagenomes</taxon>
    </lineage>
</organism>
<gene>
    <name evidence="12" type="ORF">LCGC14_0828110</name>
</gene>
<comment type="caution">
    <text evidence="12">The sequence shown here is derived from an EMBL/GenBank/DDBJ whole genome shotgun (WGS) entry which is preliminary data.</text>
</comment>
<dbReference type="PANTHER" id="PTHR11705">
    <property type="entry name" value="PROTEASE FAMILY M14 CARBOXYPEPTIDASE A,B"/>
    <property type="match status" value="1"/>
</dbReference>
<evidence type="ECO:0000256" key="4">
    <source>
        <dbReference type="ARBA" id="ARBA00022670"/>
    </source>
</evidence>
<accession>A0A0F9S1M0</accession>
<keyword evidence="3" id="KW-0121">Carboxypeptidase</keyword>
<keyword evidence="7" id="KW-0378">Hydrolase</keyword>
<evidence type="ECO:0000313" key="12">
    <source>
        <dbReference type="EMBL" id="KKN31026.1"/>
    </source>
</evidence>
<feature type="compositionally biased region" description="Polar residues" evidence="10">
    <location>
        <begin position="441"/>
        <end position="457"/>
    </location>
</feature>
<evidence type="ECO:0000256" key="6">
    <source>
        <dbReference type="ARBA" id="ARBA00022729"/>
    </source>
</evidence>
<dbReference type="FunFam" id="3.40.630.10:FF:000084">
    <property type="entry name" value="Carboxypeptidase B2"/>
    <property type="match status" value="1"/>
</dbReference>
<dbReference type="CDD" id="cd03859">
    <property type="entry name" value="M14_CPT"/>
    <property type="match status" value="1"/>
</dbReference>
<feature type="domain" description="Peptidase M14" evidence="11">
    <location>
        <begin position="99"/>
        <end position="397"/>
    </location>
</feature>
<comment type="cofactor">
    <cofactor evidence="1">
        <name>Zn(2+)</name>
        <dbReference type="ChEBI" id="CHEBI:29105"/>
    </cofactor>
</comment>
<evidence type="ECO:0000256" key="2">
    <source>
        <dbReference type="ARBA" id="ARBA00005988"/>
    </source>
</evidence>
<dbReference type="GO" id="GO:0008270">
    <property type="term" value="F:zinc ion binding"/>
    <property type="evidence" value="ECO:0007669"/>
    <property type="project" value="InterPro"/>
</dbReference>
<evidence type="ECO:0000256" key="10">
    <source>
        <dbReference type="SAM" id="MobiDB-lite"/>
    </source>
</evidence>
<proteinExistence type="inferred from homology"/>
<evidence type="ECO:0000256" key="9">
    <source>
        <dbReference type="ARBA" id="ARBA00023049"/>
    </source>
</evidence>
<evidence type="ECO:0000256" key="3">
    <source>
        <dbReference type="ARBA" id="ARBA00022645"/>
    </source>
</evidence>
<dbReference type="InterPro" id="IPR000834">
    <property type="entry name" value="Peptidase_M14"/>
</dbReference>
<dbReference type="PROSITE" id="PS52035">
    <property type="entry name" value="PEPTIDASE_M14"/>
    <property type="match status" value="1"/>
</dbReference>
<dbReference type="Gene3D" id="3.40.630.10">
    <property type="entry name" value="Zn peptidases"/>
    <property type="match status" value="1"/>
</dbReference>
<dbReference type="GO" id="GO:0004181">
    <property type="term" value="F:metallocarboxypeptidase activity"/>
    <property type="evidence" value="ECO:0007669"/>
    <property type="project" value="InterPro"/>
</dbReference>
<dbReference type="Pfam" id="PF00246">
    <property type="entry name" value="Peptidase_M14"/>
    <property type="match status" value="1"/>
</dbReference>
<feature type="compositionally biased region" description="Basic and acidic residues" evidence="10">
    <location>
        <begin position="421"/>
        <end position="440"/>
    </location>
</feature>
<comment type="similarity">
    <text evidence="2">Belongs to the peptidase M14 family.</text>
</comment>
<dbReference type="SMART" id="SM00631">
    <property type="entry name" value="Zn_pept"/>
    <property type="match status" value="1"/>
</dbReference>
<dbReference type="EMBL" id="LAZR01002362">
    <property type="protein sequence ID" value="KKN31026.1"/>
    <property type="molecule type" value="Genomic_DNA"/>
</dbReference>
<keyword evidence="6" id="KW-0732">Signal</keyword>
<evidence type="ECO:0000256" key="7">
    <source>
        <dbReference type="ARBA" id="ARBA00022801"/>
    </source>
</evidence>
<dbReference type="GO" id="GO:0006508">
    <property type="term" value="P:proteolysis"/>
    <property type="evidence" value="ECO:0007669"/>
    <property type="project" value="UniProtKB-KW"/>
</dbReference>
<evidence type="ECO:0000256" key="1">
    <source>
        <dbReference type="ARBA" id="ARBA00001947"/>
    </source>
</evidence>
<dbReference type="GO" id="GO:0005615">
    <property type="term" value="C:extracellular space"/>
    <property type="evidence" value="ECO:0007669"/>
    <property type="project" value="TreeGrafter"/>
</dbReference>